<sequence>MDPAATALAPLDGLTPAEVAASLAHLPGLVFFDTAGNLPASYGAPVSIIAARPREVIEGSIHAAADRAKLRATLAKGAASPAPDRGFPLGGLCGWVGYDGEFVFGDFPEMLVHDHRSGRWHETGRLSAERRPAPMPRQEIGPFRAMMERETFLGAVRRIHEWIAAGDIYQVNLTQAFAAQVRGEHLFGLYETLRECSPAPLASYLSLGGKEILSSSPETFLRLSGQGIETRPIKGTRPRFADPDEDRRSAYELQTSPKEIAELVMITDLLRNDLGQVSEFGSVQVAEMLQLETLGQVHHLVSTVTGTLRAEIDHPAALAACFPGGSITGAPKKRAMEIIAELEEVPRGVYCGALGYFGYHGESQFNIAIRTLVREGETLSYHVGAGIVADSDPEKEYDETLHKAAGIRLAVERFTLC</sequence>
<dbReference type="Gene3D" id="3.60.120.10">
    <property type="entry name" value="Anthranilate synthase"/>
    <property type="match status" value="1"/>
</dbReference>
<comment type="caution">
    <text evidence="2">The sequence shown here is derived from an EMBL/GenBank/DDBJ whole genome shotgun (WGS) entry which is preliminary data.</text>
</comment>
<gene>
    <name evidence="2" type="primary">pabB</name>
    <name evidence="2" type="ORF">WKV53_23950</name>
</gene>
<keyword evidence="2" id="KW-0808">Transferase</keyword>
<accession>A0ABU9B0S4</accession>
<dbReference type="RefSeq" id="WP_341407356.1">
    <property type="nucleotide sequence ID" value="NZ_JBBUKT010000012.1"/>
</dbReference>
<dbReference type="EC" id="2.6.1.85" evidence="2"/>
<dbReference type="SUPFAM" id="SSF56322">
    <property type="entry name" value="ADC synthase"/>
    <property type="match status" value="1"/>
</dbReference>
<dbReference type="PANTHER" id="PTHR11236:SF50">
    <property type="entry name" value="AMINODEOXYCHORISMATE SYNTHASE COMPONENT 1"/>
    <property type="match status" value="1"/>
</dbReference>
<dbReference type="InterPro" id="IPR005802">
    <property type="entry name" value="ADC_synth_comp_1"/>
</dbReference>
<dbReference type="Pfam" id="PF00425">
    <property type="entry name" value="Chorismate_bind"/>
    <property type="match status" value="1"/>
</dbReference>
<reference evidence="2 3" key="1">
    <citation type="submission" date="2024-04" db="EMBL/GenBank/DDBJ databases">
        <title>Luteolibacter sp. isolated from soil.</title>
        <authorList>
            <person name="An J."/>
        </authorList>
    </citation>
    <scope>NUCLEOTIDE SEQUENCE [LARGE SCALE GENOMIC DNA]</scope>
    <source>
        <strain evidence="2 3">Y139</strain>
    </source>
</reference>
<dbReference type="PANTHER" id="PTHR11236">
    <property type="entry name" value="AMINOBENZOATE/ANTHRANILATE SYNTHASE"/>
    <property type="match status" value="1"/>
</dbReference>
<protein>
    <submittedName>
        <fullName evidence="2">Aminodeoxychorismate synthase component I</fullName>
        <ecNumber evidence="2">2.6.1.85</ecNumber>
    </submittedName>
</protein>
<keyword evidence="3" id="KW-1185">Reference proteome</keyword>
<dbReference type="PRINTS" id="PR00095">
    <property type="entry name" value="ANTSNTHASEI"/>
</dbReference>
<dbReference type="GO" id="GO:0046820">
    <property type="term" value="F:4-amino-4-deoxychorismate synthase activity"/>
    <property type="evidence" value="ECO:0007669"/>
    <property type="project" value="UniProtKB-EC"/>
</dbReference>
<dbReference type="InterPro" id="IPR019999">
    <property type="entry name" value="Anth_synth_I-like"/>
</dbReference>
<dbReference type="InterPro" id="IPR005801">
    <property type="entry name" value="ADC_synthase"/>
</dbReference>
<organism evidence="2 3">
    <name type="scientific">Luteolibacter soli</name>
    <dbReference type="NCBI Taxonomy" id="3135280"/>
    <lineage>
        <taxon>Bacteria</taxon>
        <taxon>Pseudomonadati</taxon>
        <taxon>Verrucomicrobiota</taxon>
        <taxon>Verrucomicrobiia</taxon>
        <taxon>Verrucomicrobiales</taxon>
        <taxon>Verrucomicrobiaceae</taxon>
        <taxon>Luteolibacter</taxon>
    </lineage>
</organism>
<evidence type="ECO:0000313" key="3">
    <source>
        <dbReference type="Proteomes" id="UP001371305"/>
    </source>
</evidence>
<name>A0ABU9B0S4_9BACT</name>
<dbReference type="InterPro" id="IPR015890">
    <property type="entry name" value="Chorismate_C"/>
</dbReference>
<dbReference type="EMBL" id="JBBUKT010000012">
    <property type="protein sequence ID" value="MEK7953590.1"/>
    <property type="molecule type" value="Genomic_DNA"/>
</dbReference>
<dbReference type="Proteomes" id="UP001371305">
    <property type="component" value="Unassembled WGS sequence"/>
</dbReference>
<dbReference type="NCBIfam" id="TIGR00553">
    <property type="entry name" value="pabB"/>
    <property type="match status" value="1"/>
</dbReference>
<feature type="domain" description="Chorismate-utilising enzyme C-terminal" evidence="1">
    <location>
        <begin position="149"/>
        <end position="403"/>
    </location>
</feature>
<proteinExistence type="predicted"/>
<evidence type="ECO:0000259" key="1">
    <source>
        <dbReference type="Pfam" id="PF00425"/>
    </source>
</evidence>
<keyword evidence="2" id="KW-0032">Aminotransferase</keyword>
<evidence type="ECO:0000313" key="2">
    <source>
        <dbReference type="EMBL" id="MEK7953590.1"/>
    </source>
</evidence>